<reference evidence="2" key="2">
    <citation type="submission" date="2021-04" db="EMBL/GenBank/DDBJ databases">
        <authorList>
            <person name="Gilroy R."/>
        </authorList>
    </citation>
    <scope>NUCLEOTIDE SEQUENCE</scope>
    <source>
        <strain evidence="2">ChiSxjej3B15-572</strain>
    </source>
</reference>
<evidence type="ECO:0000313" key="3">
    <source>
        <dbReference type="Proteomes" id="UP000824231"/>
    </source>
</evidence>
<keyword evidence="1" id="KW-0472">Membrane</keyword>
<sequence>MRLSIIVIIAILIVLGIYEMIHRFMIKRAIRMVQHQAQVQTDRVVTAASQNLLGENRFADSKLVADIWGKGVMSFEYELDLQKMPSETQEEMQKQAFQQALNQCAHKQGILGFHGAKQPFLITDWWVFENVLHVDVTYIMNEATAEYVHDLHKLDAESK</sequence>
<accession>A0A9D1VJ20</accession>
<protein>
    <submittedName>
        <fullName evidence="2">Uncharacterized protein</fullName>
    </submittedName>
</protein>
<dbReference type="Proteomes" id="UP000824231">
    <property type="component" value="Unassembled WGS sequence"/>
</dbReference>
<organism evidence="2 3">
    <name type="scientific">Candidatus Limosilactobacillus merdigallinarum</name>
    <dbReference type="NCBI Taxonomy" id="2838652"/>
    <lineage>
        <taxon>Bacteria</taxon>
        <taxon>Bacillati</taxon>
        <taxon>Bacillota</taxon>
        <taxon>Bacilli</taxon>
        <taxon>Lactobacillales</taxon>
        <taxon>Lactobacillaceae</taxon>
        <taxon>Limosilactobacillus</taxon>
    </lineage>
</organism>
<gene>
    <name evidence="2" type="ORF">H9856_06210</name>
</gene>
<feature type="transmembrane region" description="Helical" evidence="1">
    <location>
        <begin position="6"/>
        <end position="26"/>
    </location>
</feature>
<evidence type="ECO:0000256" key="1">
    <source>
        <dbReference type="SAM" id="Phobius"/>
    </source>
</evidence>
<evidence type="ECO:0000313" key="2">
    <source>
        <dbReference type="EMBL" id="HIX35966.1"/>
    </source>
</evidence>
<keyword evidence="1" id="KW-0812">Transmembrane</keyword>
<keyword evidence="1" id="KW-1133">Transmembrane helix</keyword>
<comment type="caution">
    <text evidence="2">The sequence shown here is derived from an EMBL/GenBank/DDBJ whole genome shotgun (WGS) entry which is preliminary data.</text>
</comment>
<dbReference type="AlphaFoldDB" id="A0A9D1VJ20"/>
<dbReference type="EMBL" id="DXFH01000025">
    <property type="protein sequence ID" value="HIX35966.1"/>
    <property type="molecule type" value="Genomic_DNA"/>
</dbReference>
<proteinExistence type="predicted"/>
<reference evidence="2" key="1">
    <citation type="journal article" date="2021" name="PeerJ">
        <title>Extensive microbial diversity within the chicken gut microbiome revealed by metagenomics and culture.</title>
        <authorList>
            <person name="Gilroy R."/>
            <person name="Ravi A."/>
            <person name="Getino M."/>
            <person name="Pursley I."/>
            <person name="Horton D.L."/>
            <person name="Alikhan N.F."/>
            <person name="Baker D."/>
            <person name="Gharbi K."/>
            <person name="Hall N."/>
            <person name="Watson M."/>
            <person name="Adriaenssens E.M."/>
            <person name="Foster-Nyarko E."/>
            <person name="Jarju S."/>
            <person name="Secka A."/>
            <person name="Antonio M."/>
            <person name="Oren A."/>
            <person name="Chaudhuri R.R."/>
            <person name="La Ragione R."/>
            <person name="Hildebrand F."/>
            <person name="Pallen M.J."/>
        </authorList>
    </citation>
    <scope>NUCLEOTIDE SEQUENCE</scope>
    <source>
        <strain evidence="2">ChiSxjej3B15-572</strain>
    </source>
</reference>
<name>A0A9D1VJ20_9LACO</name>